<dbReference type="Proteomes" id="UP000319103">
    <property type="component" value="Unassembled WGS sequence"/>
</dbReference>
<evidence type="ECO:0000256" key="1">
    <source>
        <dbReference type="ARBA" id="ARBA00004429"/>
    </source>
</evidence>
<evidence type="ECO:0000256" key="8">
    <source>
        <dbReference type="ARBA" id="ARBA00040914"/>
    </source>
</evidence>
<feature type="transmembrane region" description="Helical" evidence="9">
    <location>
        <begin position="355"/>
        <end position="381"/>
    </location>
</feature>
<feature type="transmembrane region" description="Helical" evidence="9">
    <location>
        <begin position="171"/>
        <end position="192"/>
    </location>
</feature>
<dbReference type="PROSITE" id="PS50850">
    <property type="entry name" value="MFS"/>
    <property type="match status" value="1"/>
</dbReference>
<dbReference type="Pfam" id="PF07690">
    <property type="entry name" value="MFS_1"/>
    <property type="match status" value="1"/>
</dbReference>
<name>A0A540VX64_9ACTN</name>
<feature type="transmembrane region" description="Helical" evidence="9">
    <location>
        <begin position="233"/>
        <end position="260"/>
    </location>
</feature>
<evidence type="ECO:0000256" key="2">
    <source>
        <dbReference type="ARBA" id="ARBA00022448"/>
    </source>
</evidence>
<feature type="transmembrane region" description="Helical" evidence="9">
    <location>
        <begin position="15"/>
        <end position="37"/>
    </location>
</feature>
<dbReference type="OrthoDB" id="9793136at2"/>
<organism evidence="11 12">
    <name type="scientific">Kitasatospora acidiphila</name>
    <dbReference type="NCBI Taxonomy" id="2567942"/>
    <lineage>
        <taxon>Bacteria</taxon>
        <taxon>Bacillati</taxon>
        <taxon>Actinomycetota</taxon>
        <taxon>Actinomycetes</taxon>
        <taxon>Kitasatosporales</taxon>
        <taxon>Streptomycetaceae</taxon>
        <taxon>Kitasatospora</taxon>
    </lineage>
</organism>
<evidence type="ECO:0000313" key="11">
    <source>
        <dbReference type="EMBL" id="TQF01349.1"/>
    </source>
</evidence>
<dbReference type="InterPro" id="IPR011701">
    <property type="entry name" value="MFS"/>
</dbReference>
<evidence type="ECO:0000313" key="12">
    <source>
        <dbReference type="Proteomes" id="UP000319103"/>
    </source>
</evidence>
<dbReference type="CDD" id="cd06173">
    <property type="entry name" value="MFS_MefA_like"/>
    <property type="match status" value="1"/>
</dbReference>
<comment type="caution">
    <text evidence="11">The sequence shown here is derived from an EMBL/GenBank/DDBJ whole genome shotgun (WGS) entry which is preliminary data.</text>
</comment>
<evidence type="ECO:0000256" key="4">
    <source>
        <dbReference type="ARBA" id="ARBA00022692"/>
    </source>
</evidence>
<protein>
    <recommendedName>
        <fullName evidence="8">Multidrug efflux pump Tap</fullName>
    </recommendedName>
</protein>
<evidence type="ECO:0000256" key="5">
    <source>
        <dbReference type="ARBA" id="ARBA00022989"/>
    </source>
</evidence>
<feature type="domain" description="Major facilitator superfamily (MFS) profile" evidence="10">
    <location>
        <begin position="10"/>
        <end position="412"/>
    </location>
</feature>
<keyword evidence="4 9" id="KW-0812">Transmembrane</keyword>
<accession>A0A540VX64</accession>
<keyword evidence="5 9" id="KW-1133">Transmembrane helix</keyword>
<evidence type="ECO:0000256" key="9">
    <source>
        <dbReference type="SAM" id="Phobius"/>
    </source>
</evidence>
<comment type="subcellular location">
    <subcellularLocation>
        <location evidence="1">Cell inner membrane</location>
        <topology evidence="1">Multi-pass membrane protein</topology>
    </subcellularLocation>
</comment>
<sequence length="436" mass="45062">MRALTWTPRPLTRLLLANGVSLLGTRVAAIALPWFVLVSTGSAARTGLVAACELTPYVISKALNGPLVDRVGARRVSVTADLLSAVAAGLVPLLHAAGLLSFPLLLVLAALLGTVRGPGDLAKYVMVPELAERAGQPLERASGLVSVAERLSQGTLGPAVGGLLVTFCGPMLAVLVNAGSFVVVALVVAFGLPHGSGAPTLPTAPAEPDREEQEPGYWRRFGEGLAFLRSDRLLFALTAMVTATNLLDAAFTSVLLPVWVERSGHNASVLGLLFAASGFAAVGGSLIATAIAHKLPRRLVFFLAFLFAGAPRFIALALGLPLPVIVVVFVCNGFSAGFINPILGAIDYERIPRHMLGRVGAIGDALGWAGIPLGGILAGFAVGAAGLVPALLIGGIAYALVTNLTGLRPEWRAMDRKPEVTDEVSVAEVEAVPSLN</sequence>
<dbReference type="GO" id="GO:0005886">
    <property type="term" value="C:plasma membrane"/>
    <property type="evidence" value="ECO:0007669"/>
    <property type="project" value="UniProtKB-SubCell"/>
</dbReference>
<feature type="transmembrane region" description="Helical" evidence="9">
    <location>
        <begin position="82"/>
        <end position="112"/>
    </location>
</feature>
<dbReference type="PANTHER" id="PTHR23513:SF9">
    <property type="entry name" value="ENTEROBACTIN EXPORTER ENTS"/>
    <property type="match status" value="1"/>
</dbReference>
<dbReference type="SUPFAM" id="SSF103473">
    <property type="entry name" value="MFS general substrate transporter"/>
    <property type="match status" value="1"/>
</dbReference>
<proteinExistence type="inferred from homology"/>
<keyword evidence="3" id="KW-1003">Cell membrane</keyword>
<dbReference type="AlphaFoldDB" id="A0A540VX64"/>
<evidence type="ECO:0000259" key="10">
    <source>
        <dbReference type="PROSITE" id="PS50850"/>
    </source>
</evidence>
<dbReference type="Gene3D" id="1.20.1250.20">
    <property type="entry name" value="MFS general substrate transporter like domains"/>
    <property type="match status" value="1"/>
</dbReference>
<dbReference type="PANTHER" id="PTHR23513">
    <property type="entry name" value="INTEGRAL MEMBRANE EFFLUX PROTEIN-RELATED"/>
    <property type="match status" value="1"/>
</dbReference>
<feature type="transmembrane region" description="Helical" evidence="9">
    <location>
        <begin position="387"/>
        <end position="407"/>
    </location>
</feature>
<gene>
    <name evidence="11" type="ORF">E6W39_02730</name>
</gene>
<keyword evidence="2" id="KW-0813">Transport</keyword>
<feature type="transmembrane region" description="Helical" evidence="9">
    <location>
        <begin position="272"/>
        <end position="292"/>
    </location>
</feature>
<dbReference type="InterPro" id="IPR020846">
    <property type="entry name" value="MFS_dom"/>
</dbReference>
<dbReference type="RefSeq" id="WP_141632081.1">
    <property type="nucleotide sequence ID" value="NZ_VIGB01000003.1"/>
</dbReference>
<dbReference type="EMBL" id="VIGB01000003">
    <property type="protein sequence ID" value="TQF01349.1"/>
    <property type="molecule type" value="Genomic_DNA"/>
</dbReference>
<feature type="transmembrane region" description="Helical" evidence="9">
    <location>
        <begin position="324"/>
        <end position="343"/>
    </location>
</feature>
<dbReference type="InterPro" id="IPR036259">
    <property type="entry name" value="MFS_trans_sf"/>
</dbReference>
<evidence type="ECO:0000256" key="7">
    <source>
        <dbReference type="ARBA" id="ARBA00038075"/>
    </source>
</evidence>
<reference evidence="11 12" key="1">
    <citation type="submission" date="2019-06" db="EMBL/GenBank/DDBJ databases">
        <title>Description of Kitasatospora acidophila sp. nov. isolated from pine grove soil, and reclassification of Streptomyces novaecaesareae to Kitasatospora novaeceasareae comb. nov.</title>
        <authorList>
            <person name="Kim M.J."/>
        </authorList>
    </citation>
    <scope>NUCLEOTIDE SEQUENCE [LARGE SCALE GENOMIC DNA]</scope>
    <source>
        <strain evidence="11 12">MMS16-CNU292</strain>
    </source>
</reference>
<keyword evidence="12" id="KW-1185">Reference proteome</keyword>
<evidence type="ECO:0000256" key="6">
    <source>
        <dbReference type="ARBA" id="ARBA00023136"/>
    </source>
</evidence>
<evidence type="ECO:0000256" key="3">
    <source>
        <dbReference type="ARBA" id="ARBA00022475"/>
    </source>
</evidence>
<keyword evidence="6 9" id="KW-0472">Membrane</keyword>
<feature type="transmembrane region" description="Helical" evidence="9">
    <location>
        <begin position="299"/>
        <end position="318"/>
    </location>
</feature>
<comment type="similarity">
    <text evidence="7">Belongs to the major facilitator superfamily. Drug:H(+) antiporter-3 (DHA3) (TC 2.A.1.21) family.</text>
</comment>
<dbReference type="GO" id="GO:0022857">
    <property type="term" value="F:transmembrane transporter activity"/>
    <property type="evidence" value="ECO:0007669"/>
    <property type="project" value="InterPro"/>
</dbReference>